<dbReference type="PANTHER" id="PTHR43493">
    <property type="entry name" value="DNA GYRASE/TOPOISOMERASE SUBUNIT A"/>
    <property type="match status" value="1"/>
</dbReference>
<dbReference type="GO" id="GO:0003918">
    <property type="term" value="F:DNA topoisomerase type II (double strand cut, ATP-hydrolyzing) activity"/>
    <property type="evidence" value="ECO:0007669"/>
    <property type="project" value="UniProtKB-EC"/>
</dbReference>
<dbReference type="FunFam" id="3.30.1360.40:FF:000002">
    <property type="entry name" value="DNA gyrase subunit A"/>
    <property type="match status" value="1"/>
</dbReference>
<dbReference type="AlphaFoldDB" id="N0BMQ6"/>
<dbReference type="Gene3D" id="3.90.199.10">
    <property type="entry name" value="Topoisomerase II, domain 5"/>
    <property type="match status" value="1"/>
</dbReference>
<dbReference type="EC" id="5.6.2.2" evidence="3"/>
<evidence type="ECO:0000256" key="4">
    <source>
        <dbReference type="ARBA" id="ARBA00023029"/>
    </source>
</evidence>
<evidence type="ECO:0000256" key="5">
    <source>
        <dbReference type="ARBA" id="ARBA00023125"/>
    </source>
</evidence>
<evidence type="ECO:0000256" key="3">
    <source>
        <dbReference type="ARBA" id="ARBA00012895"/>
    </source>
</evidence>
<dbReference type="eggNOG" id="arCOG04367">
    <property type="taxonomic scope" value="Archaea"/>
</dbReference>
<dbReference type="PANTHER" id="PTHR43493:SF5">
    <property type="entry name" value="DNA GYRASE SUBUNIT A, CHLOROPLASTIC_MITOCHONDRIAL"/>
    <property type="match status" value="1"/>
</dbReference>
<dbReference type="NCBIfam" id="NF004043">
    <property type="entry name" value="PRK05560.1"/>
    <property type="match status" value="1"/>
</dbReference>
<evidence type="ECO:0000256" key="1">
    <source>
        <dbReference type="ARBA" id="ARBA00000185"/>
    </source>
</evidence>
<dbReference type="InterPro" id="IPR035516">
    <property type="entry name" value="Gyrase/topoIV_suA_C"/>
</dbReference>
<dbReference type="KEGG" id="ast:Asulf_01940"/>
<dbReference type="GO" id="GO:0005524">
    <property type="term" value="F:ATP binding"/>
    <property type="evidence" value="ECO:0007669"/>
    <property type="project" value="InterPro"/>
</dbReference>
<dbReference type="Gene3D" id="2.120.10.90">
    <property type="entry name" value="DNA gyrase/topoisomerase IV, subunit A, C-terminal"/>
    <property type="match status" value="1"/>
</dbReference>
<accession>N0BMQ6</accession>
<evidence type="ECO:0000256" key="6">
    <source>
        <dbReference type="ARBA" id="ARBA00023235"/>
    </source>
</evidence>
<dbReference type="OrthoDB" id="371943at2157"/>
<dbReference type="GO" id="GO:0005737">
    <property type="term" value="C:cytoplasm"/>
    <property type="evidence" value="ECO:0007669"/>
    <property type="project" value="TreeGrafter"/>
</dbReference>
<dbReference type="Pfam" id="PF00521">
    <property type="entry name" value="DNA_topoisoIV"/>
    <property type="match status" value="1"/>
</dbReference>
<dbReference type="GeneID" id="15393574"/>
<organism evidence="8 9">
    <name type="scientific">Archaeoglobus sulfaticallidus PM70-1</name>
    <dbReference type="NCBI Taxonomy" id="387631"/>
    <lineage>
        <taxon>Archaea</taxon>
        <taxon>Methanobacteriati</taxon>
        <taxon>Methanobacteriota</taxon>
        <taxon>Archaeoglobi</taxon>
        <taxon>Archaeoglobales</taxon>
        <taxon>Archaeoglobaceae</taxon>
        <taxon>Archaeoglobus</taxon>
    </lineage>
</organism>
<dbReference type="CDD" id="cd00187">
    <property type="entry name" value="TOP4c"/>
    <property type="match status" value="1"/>
</dbReference>
<dbReference type="Gene3D" id="3.30.1360.40">
    <property type="match status" value="1"/>
</dbReference>
<dbReference type="InterPro" id="IPR002205">
    <property type="entry name" value="Topo_IIA_dom_A"/>
</dbReference>
<dbReference type="GO" id="GO:0003677">
    <property type="term" value="F:DNA binding"/>
    <property type="evidence" value="ECO:0007669"/>
    <property type="project" value="UniProtKB-KW"/>
</dbReference>
<keyword evidence="4" id="KW-0799">Topoisomerase</keyword>
<sequence length="777" mass="87423">MELIRDISEELKTSYIDYAMSVIIGRAIPDVRDGLKPVQRRILYAMYEMNLTSNRPHRKSARIVGDVLGKYHPHGDSAVYDALVRMAQDFSMRYPLIDGQGNFGSIDGDVPAAMRYTEARLTKIAEELLEDIDKDTVDFVPNFDSTLEEPSALPAKIPNLLINGSSGIAVGMATNMPPHNISEICRAIIAYIENPLISIKDLMKIVKGPDFPTGGIIVGKDGIKDVYETGKGKLIVRGRVEFEGNAIIIKEIPYQVNKAKLVEKIAELVRDGKLEEVKFVRDESDREGIRVVIELRRGDFDTVVNKLYAYTQLQTTFGVINLAIVNGTPKILNLKELISEFVNHRRNVIYRRTQYLLKKAEERYHILEGLMIALRNIDEVISIIKSSESPDTAKKSLMERFELSEVQANSILQMRLQRLTALEMETLTREYSELKDKIKDFKDIISSERRIDDIIIKELKEIIEKYGDERRTKIVSELEEISFEDLVTQEDNIIVITSEGYVKRMDIETFRTQRRGGVGVIGVSLRQNDYPEIVSVCNTHHKLLFFTKSKAYWINAYEIPKQDRNGKGIHLKNFISLSEGEKVVSVVSVPDFDGEVVILTEDGYIKRTKLSEFENAKRGGVSCNSAFVRLLKGDIILISTKMGLTAKIPVSNVPRYSRTAKGVRAINMQKGDSIAGLTFADGDGYLLTLTEKGFGKRTPVEEYRLTRRGAKGVRNIRITSKNGHVVFAEFVKGGEELLTMSEDGYAIKISVDEIPVYSRNSAGVSVSKKGIKCAVLI</sequence>
<dbReference type="SMR" id="N0BMQ6"/>
<evidence type="ECO:0000313" key="8">
    <source>
        <dbReference type="EMBL" id="AGK61906.1"/>
    </source>
</evidence>
<dbReference type="InterPro" id="IPR013760">
    <property type="entry name" value="Topo_IIA-like_dom_sf"/>
</dbReference>
<dbReference type="HOGENOM" id="CLU_002977_6_1_2"/>
<dbReference type="Pfam" id="PF03989">
    <property type="entry name" value="DNA_gyraseA_C"/>
    <property type="match status" value="6"/>
</dbReference>
<gene>
    <name evidence="8" type="ORF">Asulf_01940</name>
</gene>
<dbReference type="InterPro" id="IPR013757">
    <property type="entry name" value="Topo_IIA_A_a_sf"/>
</dbReference>
<dbReference type="Proteomes" id="UP000013307">
    <property type="component" value="Chromosome"/>
</dbReference>
<evidence type="ECO:0000313" key="9">
    <source>
        <dbReference type="Proteomes" id="UP000013307"/>
    </source>
</evidence>
<dbReference type="FunFam" id="3.90.199.10:FF:000001">
    <property type="entry name" value="DNA gyrase subunit A"/>
    <property type="match status" value="1"/>
</dbReference>
<dbReference type="STRING" id="387631.Asulf_01940"/>
<dbReference type="InterPro" id="IPR013758">
    <property type="entry name" value="Topo_IIA_A/C_ab"/>
</dbReference>
<comment type="catalytic activity">
    <reaction evidence="1">
        <text>ATP-dependent breakage, passage and rejoining of double-stranded DNA.</text>
        <dbReference type="EC" id="5.6.2.2"/>
    </reaction>
</comment>
<keyword evidence="6" id="KW-0413">Isomerase</keyword>
<dbReference type="InterPro" id="IPR050220">
    <property type="entry name" value="Type_II_DNA_Topoisomerases"/>
</dbReference>
<dbReference type="RefSeq" id="WP_015591502.1">
    <property type="nucleotide sequence ID" value="NC_021169.1"/>
</dbReference>
<protein>
    <recommendedName>
        <fullName evidence="3">DNA topoisomerase (ATP-hydrolyzing)</fullName>
        <ecNumber evidence="3">5.6.2.2</ecNumber>
    </recommendedName>
</protein>
<dbReference type="Gene3D" id="1.10.268.10">
    <property type="entry name" value="Topoisomerase, domain 3"/>
    <property type="match status" value="1"/>
</dbReference>
<dbReference type="SUPFAM" id="SSF101904">
    <property type="entry name" value="GyrA/ParC C-terminal domain-like"/>
    <property type="match status" value="1"/>
</dbReference>
<evidence type="ECO:0000256" key="2">
    <source>
        <dbReference type="ARBA" id="ARBA00008263"/>
    </source>
</evidence>
<comment type="similarity">
    <text evidence="2">Belongs to the type II topoisomerase GyrA/ParC subunit family.</text>
</comment>
<dbReference type="SMART" id="SM00434">
    <property type="entry name" value="TOP4c"/>
    <property type="match status" value="1"/>
</dbReference>
<dbReference type="FunFam" id="1.10.268.10:FF:000001">
    <property type="entry name" value="DNA gyrase subunit A"/>
    <property type="match status" value="1"/>
</dbReference>
<keyword evidence="5" id="KW-0238">DNA-binding</keyword>
<dbReference type="InterPro" id="IPR006691">
    <property type="entry name" value="GyrA/parC_rep"/>
</dbReference>
<dbReference type="SUPFAM" id="SSF56719">
    <property type="entry name" value="Type II DNA topoisomerase"/>
    <property type="match status" value="1"/>
</dbReference>
<dbReference type="PROSITE" id="PS52040">
    <property type="entry name" value="TOPO_IIA"/>
    <property type="match status" value="1"/>
</dbReference>
<proteinExistence type="inferred from homology"/>
<dbReference type="GO" id="GO:0009330">
    <property type="term" value="C:DNA topoisomerase type II (double strand cut, ATP-hydrolyzing) complex"/>
    <property type="evidence" value="ECO:0007669"/>
    <property type="project" value="TreeGrafter"/>
</dbReference>
<keyword evidence="9" id="KW-1185">Reference proteome</keyword>
<dbReference type="GO" id="GO:0006265">
    <property type="term" value="P:DNA topological change"/>
    <property type="evidence" value="ECO:0007669"/>
    <property type="project" value="InterPro"/>
</dbReference>
<dbReference type="NCBIfam" id="NF004044">
    <property type="entry name" value="PRK05561.1"/>
    <property type="match status" value="1"/>
</dbReference>
<dbReference type="EMBL" id="CP005290">
    <property type="protein sequence ID" value="AGK61906.1"/>
    <property type="molecule type" value="Genomic_DNA"/>
</dbReference>
<evidence type="ECO:0000259" key="7">
    <source>
        <dbReference type="PROSITE" id="PS52040"/>
    </source>
</evidence>
<reference evidence="8 9" key="1">
    <citation type="journal article" date="2013" name="Genome Announc.">
        <title>Complete Genome Sequence of the Thermophilic and Facultatively Chemolithoautotrophic Sulfate Reducer Archaeoglobus sulfaticallidus Strain PM70-1T.</title>
        <authorList>
            <person name="Stokke R."/>
            <person name="Hocking W.P."/>
            <person name="Steinsbu B.O."/>
            <person name="Steen I.H."/>
        </authorList>
    </citation>
    <scope>NUCLEOTIDE SEQUENCE [LARGE SCALE GENOMIC DNA]</scope>
    <source>
        <strain evidence="8">PM70-1</strain>
    </source>
</reference>
<feature type="domain" description="Topo IIA-type catalytic" evidence="7">
    <location>
        <begin position="28"/>
        <end position="486"/>
    </location>
</feature>
<dbReference type="NCBIfam" id="TIGR01063">
    <property type="entry name" value="gyrA"/>
    <property type="match status" value="1"/>
</dbReference>
<name>N0BMQ6_9EURY</name>